<accession>A0A8H2X6N3</accession>
<feature type="compositionally biased region" description="Polar residues" evidence="1">
    <location>
        <begin position="563"/>
        <end position="572"/>
    </location>
</feature>
<organism evidence="2 3">
    <name type="scientific">Rhizoctonia solani</name>
    <dbReference type="NCBI Taxonomy" id="456999"/>
    <lineage>
        <taxon>Eukaryota</taxon>
        <taxon>Fungi</taxon>
        <taxon>Dikarya</taxon>
        <taxon>Basidiomycota</taxon>
        <taxon>Agaricomycotina</taxon>
        <taxon>Agaricomycetes</taxon>
        <taxon>Cantharellales</taxon>
        <taxon>Ceratobasidiaceae</taxon>
        <taxon>Rhizoctonia</taxon>
    </lineage>
</organism>
<evidence type="ECO:0000313" key="2">
    <source>
        <dbReference type="EMBL" id="CAE6417947.1"/>
    </source>
</evidence>
<evidence type="ECO:0000313" key="3">
    <source>
        <dbReference type="Proteomes" id="UP000663850"/>
    </source>
</evidence>
<dbReference type="Proteomes" id="UP000663850">
    <property type="component" value="Unassembled WGS sequence"/>
</dbReference>
<sequence length="606" mass="68087">MVSWRLIGLDSYSKNYHQISDLYTRALSFFFQPTSTTPVAQKETSSSPEEKETHSSNGEVRRYSGPGHQKNLNRGLQKNIRNLRDMINKQIITYTSSDHFLPTPDNIQALSIGSTAASHCLRSLRAGVHPQIQEQYDVAIRLLENYRNRQAYLGDKEIGYLMTGIAMLLSSLLVDCPPAMGVDHIMDLLRVTEKANDEQNQLGSGYLCLPMMVYALSQHDYLGWTQPPQPSSIPRAERAIEVIIYYVSHPAELARVTPVMVNLGLLELLSNLEEHEVKAVDIVTISEALYPMVDAGRTHIHTFPPNSYPYIFSRIIKSMATMVSNEQKGVLSRETVAKAYLTVLARTGMSHLPTDIYSALGEVYGFVIECVLTLPSSAPESYSRNVALDVMESFHDYFGQTPGPIPDLAQSLARRKIFARLEEAAEMEAASDDPNFVIKLFAAGQAWFLIDLAIKLGTSDGEERRRCLSSFVRDESLWNSPDLAIRELEEQRNALAERYREMWDNGPTFRRHSYPRILYDSLPLAGTSPPATPPQHPPPYKLPHTPQHEPREPAPETPAAETLQPSIQSGLSRRNELSEIDLSSVVMSEGNPQSCDTYIRDSMYRL</sequence>
<dbReference type="EMBL" id="CAJMWZ010000382">
    <property type="protein sequence ID" value="CAE6417947.1"/>
    <property type="molecule type" value="Genomic_DNA"/>
</dbReference>
<reference evidence="2" key="1">
    <citation type="submission" date="2021-01" db="EMBL/GenBank/DDBJ databases">
        <authorList>
            <person name="Kaushik A."/>
        </authorList>
    </citation>
    <scope>NUCLEOTIDE SEQUENCE</scope>
    <source>
        <strain evidence="2">Type strain: AG8-Rh-89/</strain>
    </source>
</reference>
<protein>
    <submittedName>
        <fullName evidence="2">Uncharacterized protein</fullName>
    </submittedName>
</protein>
<feature type="compositionally biased region" description="Pro residues" evidence="1">
    <location>
        <begin position="530"/>
        <end position="541"/>
    </location>
</feature>
<dbReference type="AlphaFoldDB" id="A0A8H2X6N3"/>
<proteinExistence type="predicted"/>
<evidence type="ECO:0000256" key="1">
    <source>
        <dbReference type="SAM" id="MobiDB-lite"/>
    </source>
</evidence>
<feature type="region of interest" description="Disordered" evidence="1">
    <location>
        <begin position="523"/>
        <end position="573"/>
    </location>
</feature>
<gene>
    <name evidence="2" type="ORF">RDB_LOCUS6995</name>
</gene>
<comment type="caution">
    <text evidence="2">The sequence shown here is derived from an EMBL/GenBank/DDBJ whole genome shotgun (WGS) entry which is preliminary data.</text>
</comment>
<feature type="compositionally biased region" description="Basic and acidic residues" evidence="1">
    <location>
        <begin position="48"/>
        <end position="62"/>
    </location>
</feature>
<feature type="region of interest" description="Disordered" evidence="1">
    <location>
        <begin position="38"/>
        <end position="74"/>
    </location>
</feature>
<name>A0A8H2X6N3_9AGAM</name>